<organism evidence="3 4">
    <name type="scientific">Tengunoibacter tsumagoiensis</name>
    <dbReference type="NCBI Taxonomy" id="2014871"/>
    <lineage>
        <taxon>Bacteria</taxon>
        <taxon>Bacillati</taxon>
        <taxon>Chloroflexota</taxon>
        <taxon>Ktedonobacteria</taxon>
        <taxon>Ktedonobacterales</taxon>
        <taxon>Dictyobacteraceae</taxon>
        <taxon>Tengunoibacter</taxon>
    </lineage>
</organism>
<dbReference type="Gene3D" id="3.40.50.2300">
    <property type="match status" value="1"/>
</dbReference>
<gene>
    <name evidence="3" type="ORF">KTT_53060</name>
</gene>
<feature type="domain" description="Phosphotyrosine protein phosphatase I" evidence="2">
    <location>
        <begin position="12"/>
        <end position="146"/>
    </location>
</feature>
<protein>
    <recommendedName>
        <fullName evidence="2">Phosphotyrosine protein phosphatase I domain-containing protein</fullName>
    </recommendedName>
</protein>
<keyword evidence="1" id="KW-0059">Arsenical resistance</keyword>
<dbReference type="RefSeq" id="WP_126582907.1">
    <property type="nucleotide sequence ID" value="NZ_BIFR01000002.1"/>
</dbReference>
<comment type="caution">
    <text evidence="3">The sequence shown here is derived from an EMBL/GenBank/DDBJ whole genome shotgun (WGS) entry which is preliminary data.</text>
</comment>
<evidence type="ECO:0000313" key="4">
    <source>
        <dbReference type="Proteomes" id="UP000287352"/>
    </source>
</evidence>
<dbReference type="SMART" id="SM00226">
    <property type="entry name" value="LMWPc"/>
    <property type="match status" value="1"/>
</dbReference>
<dbReference type="CDD" id="cd16345">
    <property type="entry name" value="LMWP_ArsC"/>
    <property type="match status" value="1"/>
</dbReference>
<evidence type="ECO:0000259" key="2">
    <source>
        <dbReference type="SMART" id="SM00226"/>
    </source>
</evidence>
<dbReference type="SUPFAM" id="SSF52788">
    <property type="entry name" value="Phosphotyrosine protein phosphatases I"/>
    <property type="match status" value="1"/>
</dbReference>
<name>A0A402A8G5_9CHLR</name>
<dbReference type="PANTHER" id="PTHR43428">
    <property type="entry name" value="ARSENATE REDUCTASE"/>
    <property type="match status" value="1"/>
</dbReference>
<dbReference type="EMBL" id="BIFR01000002">
    <property type="protein sequence ID" value="GCE15447.1"/>
    <property type="molecule type" value="Genomic_DNA"/>
</dbReference>
<sequence>MSEDHSASSYPLRVLFLCTHNSSRSQMAEGLLRARGGASFEVMSAGTEPGIVHPLAIKAMQESGIDLSEHRSKSLEEFRAQPPVDLVITVCDEAAEACPYFPNAKRQVHWGFADPSRVQGSDEERLAAFRRTRDLITTRLNFFLTHAPFSSLDEAYAAAIATMEPGV</sequence>
<dbReference type="InterPro" id="IPR036196">
    <property type="entry name" value="Ptyr_pPase_sf"/>
</dbReference>
<dbReference type="Proteomes" id="UP000287352">
    <property type="component" value="Unassembled WGS sequence"/>
</dbReference>
<reference evidence="4" key="1">
    <citation type="submission" date="2018-12" db="EMBL/GenBank/DDBJ databases">
        <title>Tengunoibacter tsumagoiensis gen. nov., sp. nov., Dictyobacter kobayashii sp. nov., D. alpinus sp. nov., and D. joshuensis sp. nov. and description of Dictyobacteraceae fam. nov. within the order Ktedonobacterales isolated from Tengu-no-mugimeshi.</title>
        <authorList>
            <person name="Wang C.M."/>
            <person name="Zheng Y."/>
            <person name="Sakai Y."/>
            <person name="Toyoda A."/>
            <person name="Minakuchi Y."/>
            <person name="Abe K."/>
            <person name="Yokota A."/>
            <person name="Yabe S."/>
        </authorList>
    </citation>
    <scope>NUCLEOTIDE SEQUENCE [LARGE SCALE GENOMIC DNA]</scope>
    <source>
        <strain evidence="4">Uno3</strain>
    </source>
</reference>
<dbReference type="Pfam" id="PF01451">
    <property type="entry name" value="LMWPc"/>
    <property type="match status" value="1"/>
</dbReference>
<dbReference type="AlphaFoldDB" id="A0A402A8G5"/>
<evidence type="ECO:0000256" key="1">
    <source>
        <dbReference type="ARBA" id="ARBA00022849"/>
    </source>
</evidence>
<proteinExistence type="predicted"/>
<evidence type="ECO:0000313" key="3">
    <source>
        <dbReference type="EMBL" id="GCE15447.1"/>
    </source>
</evidence>
<dbReference type="OrthoDB" id="9784339at2"/>
<dbReference type="GO" id="GO:0046685">
    <property type="term" value="P:response to arsenic-containing substance"/>
    <property type="evidence" value="ECO:0007669"/>
    <property type="project" value="UniProtKB-KW"/>
</dbReference>
<dbReference type="InterPro" id="IPR023485">
    <property type="entry name" value="Ptyr_pPase"/>
</dbReference>
<accession>A0A402A8G5</accession>
<dbReference type="PANTHER" id="PTHR43428:SF1">
    <property type="entry name" value="ARSENATE REDUCTASE"/>
    <property type="match status" value="1"/>
</dbReference>
<keyword evidence="4" id="KW-1185">Reference proteome</keyword>